<dbReference type="GO" id="GO:0006488">
    <property type="term" value="P:dolichol-linked oligosaccharide biosynthetic process"/>
    <property type="evidence" value="ECO:0007669"/>
    <property type="project" value="UniProtKB-UniRule"/>
</dbReference>
<evidence type="ECO:0000256" key="5">
    <source>
        <dbReference type="ARBA" id="ARBA00018512"/>
    </source>
</evidence>
<evidence type="ECO:0000313" key="16">
    <source>
        <dbReference type="EMBL" id="TKR93597.1"/>
    </source>
</evidence>
<evidence type="ECO:0000256" key="13">
    <source>
        <dbReference type="ARBA" id="ARBA00048064"/>
    </source>
</evidence>
<evidence type="ECO:0000256" key="2">
    <source>
        <dbReference type="ARBA" id="ARBA00004922"/>
    </source>
</evidence>
<proteinExistence type="inferred from homology"/>
<feature type="chain" id="PRO_5020699183" description="Dol-P-Glc:Glc(2)Man(9)GlcNAc(2)-PP-Dol alpha-1,2-glucosyltransferase" evidence="15">
    <location>
        <begin position="18"/>
        <end position="409"/>
    </location>
</feature>
<dbReference type="PANTHER" id="PTHR12989:SF10">
    <property type="entry name" value="DOL-P-GLC:GLC(2)MAN(9)GLCNAC(2)-PP-DOL ALPHA-1,2-GLUCOSYLTRANSFERASE-RELATED"/>
    <property type="match status" value="1"/>
</dbReference>
<evidence type="ECO:0000256" key="15">
    <source>
        <dbReference type="SAM" id="SignalP"/>
    </source>
</evidence>
<evidence type="ECO:0000256" key="6">
    <source>
        <dbReference type="ARBA" id="ARBA00022676"/>
    </source>
</evidence>
<keyword evidence="15" id="KW-0732">Signal</keyword>
<comment type="caution">
    <text evidence="16">The sequence shown here is derived from an EMBL/GenBank/DDBJ whole genome shotgun (WGS) entry which is preliminary data.</text>
</comment>
<keyword evidence="6 14" id="KW-0328">Glycosyltransferase</keyword>
<evidence type="ECO:0000256" key="3">
    <source>
        <dbReference type="ARBA" id="ARBA00010600"/>
    </source>
</evidence>
<dbReference type="Proteomes" id="UP000298663">
    <property type="component" value="Unassembled WGS sequence"/>
</dbReference>
<keyword evidence="8 14" id="KW-0812">Transmembrane</keyword>
<comment type="caution">
    <text evidence="14">Lacks conserved residue(s) required for the propagation of feature annotation.</text>
</comment>
<feature type="transmembrane region" description="Helical" evidence="14">
    <location>
        <begin position="262"/>
        <end position="282"/>
    </location>
</feature>
<dbReference type="PIRSF" id="PIRSF028810">
    <property type="entry name" value="Alpha1_2_glucosyltferase_Alg10"/>
    <property type="match status" value="1"/>
</dbReference>
<evidence type="ECO:0000256" key="12">
    <source>
        <dbReference type="ARBA" id="ARBA00044727"/>
    </source>
</evidence>
<dbReference type="PANTHER" id="PTHR12989">
    <property type="entry name" value="ALPHA-1,2-GLUCOSYLTRANSFERASE ALG10"/>
    <property type="match status" value="1"/>
</dbReference>
<feature type="transmembrane region" description="Helical" evidence="14">
    <location>
        <begin position="187"/>
        <end position="207"/>
    </location>
</feature>
<evidence type="ECO:0000256" key="14">
    <source>
        <dbReference type="PIRNR" id="PIRNR028810"/>
    </source>
</evidence>
<feature type="transmembrane region" description="Helical" evidence="14">
    <location>
        <begin position="228"/>
        <end position="250"/>
    </location>
</feature>
<organism evidence="16 17">
    <name type="scientific">Steinernema carpocapsae</name>
    <name type="common">Entomopathogenic nematode</name>
    <dbReference type="NCBI Taxonomy" id="34508"/>
    <lineage>
        <taxon>Eukaryota</taxon>
        <taxon>Metazoa</taxon>
        <taxon>Ecdysozoa</taxon>
        <taxon>Nematoda</taxon>
        <taxon>Chromadorea</taxon>
        <taxon>Rhabditida</taxon>
        <taxon>Tylenchina</taxon>
        <taxon>Panagrolaimomorpha</taxon>
        <taxon>Strongyloidoidea</taxon>
        <taxon>Steinernematidae</taxon>
        <taxon>Steinernema</taxon>
    </lineage>
</organism>
<evidence type="ECO:0000256" key="4">
    <source>
        <dbReference type="ARBA" id="ARBA00011967"/>
    </source>
</evidence>
<keyword evidence="7" id="KW-0808">Transferase</keyword>
<dbReference type="OrthoDB" id="4769at2759"/>
<dbReference type="GO" id="GO:0005789">
    <property type="term" value="C:endoplasmic reticulum membrane"/>
    <property type="evidence" value="ECO:0007669"/>
    <property type="project" value="UniProtKB-SubCell"/>
</dbReference>
<dbReference type="GO" id="GO:0106073">
    <property type="term" value="F:dolichyl pyrophosphate Glc2Man9GlcNAc2 alpha-1,2-glucosyltransferase activity"/>
    <property type="evidence" value="ECO:0007669"/>
    <property type="project" value="UniProtKB-UniRule"/>
</dbReference>
<keyword evidence="11 14" id="KW-0472">Membrane</keyword>
<feature type="transmembrane region" description="Helical" evidence="14">
    <location>
        <begin position="370"/>
        <end position="391"/>
    </location>
</feature>
<dbReference type="EC" id="2.4.1.256" evidence="4 14"/>
<protein>
    <recommendedName>
        <fullName evidence="5 14">Dol-P-Glc:Glc(2)Man(9)GlcNAc(2)-PP-Dol alpha-1,2-glucosyltransferase</fullName>
        <ecNumber evidence="4 14">2.4.1.256</ecNumber>
    </recommendedName>
</protein>
<keyword evidence="9" id="KW-0256">Endoplasmic reticulum</keyword>
<evidence type="ECO:0000256" key="9">
    <source>
        <dbReference type="ARBA" id="ARBA00022824"/>
    </source>
</evidence>
<evidence type="ECO:0000256" key="11">
    <source>
        <dbReference type="ARBA" id="ARBA00023136"/>
    </source>
</evidence>
<dbReference type="InterPro" id="IPR016900">
    <property type="entry name" value="Alg10"/>
</dbReference>
<feature type="signal peptide" evidence="15">
    <location>
        <begin position="1"/>
        <end position="17"/>
    </location>
</feature>
<comment type="subcellular location">
    <subcellularLocation>
        <location evidence="1">Endoplasmic reticulum membrane</location>
        <topology evidence="1">Multi-pass membrane protein</topology>
    </subcellularLocation>
</comment>
<reference evidence="16 17" key="2">
    <citation type="journal article" date="2019" name="G3 (Bethesda)">
        <title>Hybrid Assembly of the Genome of the Entomopathogenic Nematode Steinernema carpocapsae Identifies the X-Chromosome.</title>
        <authorList>
            <person name="Serra L."/>
            <person name="Macchietto M."/>
            <person name="Macias-Munoz A."/>
            <person name="McGill C.J."/>
            <person name="Rodriguez I.M."/>
            <person name="Rodriguez B."/>
            <person name="Murad R."/>
            <person name="Mortazavi A."/>
        </authorList>
    </citation>
    <scope>NUCLEOTIDE SEQUENCE [LARGE SCALE GENOMIC DNA]</scope>
    <source>
        <strain evidence="16 17">ALL</strain>
    </source>
</reference>
<gene>
    <name evidence="16" type="ORF">L596_008019</name>
</gene>
<feature type="transmembrane region" description="Helical" evidence="14">
    <location>
        <begin position="149"/>
        <end position="172"/>
    </location>
</feature>
<evidence type="ECO:0000256" key="1">
    <source>
        <dbReference type="ARBA" id="ARBA00004477"/>
    </source>
</evidence>
<comment type="pathway">
    <text evidence="2">Protein modification; protein glycosylation.</text>
</comment>
<sequence length="409" mass="47441">MWEYAIAVLLTALHCAGVRFTYEKVPDEYMDEIFHVNQTRLYCSGEFSTWNPKITTPPALYFLATPFFCGIERYTNTLLTPIAFLVIHRIRLQIFPKSDAIADALAILSLPVLLHSSLLFYTDLFSVVAVLAGFLFGHKNWIFLSTASFAIAVLTRQTNIVWAFVFGIYALVTGYRRSQTVRSLFEVVLRLWSLVFLGLGFAAFVVLNKGVVLGDRSAHEPKFHLMQVLYASVFIVFSSAPHFLVHLPGLLRHIVFHPLRQLVFLIPIFAAVQFTSMDHPYLLADNRHITFYVWKRFFQRHEFLKYLYAPFYLCAVTYLLKSVRLVPRYIVLLAVLASCTVLIPVHLLEPRYFIMPYIIWRLGVKTPHRWTILLEIVFNALVGASVLYLFYFRPFEWSNEPGVKQRFMW</sequence>
<evidence type="ECO:0000256" key="8">
    <source>
        <dbReference type="ARBA" id="ARBA00022692"/>
    </source>
</evidence>
<comment type="catalytic activity">
    <reaction evidence="13">
        <text>an alpha-D-Glc-(1-&gt;3)-alpha-D-Glc-(1-&gt;3)-alpha-D-Man-(1-&gt;2)-alpha-D-Man-(1-&gt;2)-alpha-D-Man-(1-&gt;3)-[alpha-D-Man-(1-&gt;2)-alpha-D-Man-(1-&gt;3)-[alpha-D-Man-(1-&gt;2)-alpha-D-Man-(1-&gt;6)]-alpha-D-Man-(1-&gt;6)]-beta-D-Man-(1-&gt;4)-beta-D-GlcNAc-(1-&gt;4)-alpha-D-GlcNAc-diphospho-di-trans,poly-cis-dolichol + a di-trans,poly-cis-dolichyl beta-D-glucosyl phosphate = a alpha-D-Glc-(1-&gt;2)-alpha-D-Glc-(1-&gt;3)-alpha-D-Glc-(1-&gt;3)-alpha-D-Man-(1-&gt;2)-alpha-D-Man-(1-&gt;2)-alpha-D-Man-(1-&gt;3)-[alpha-D-Man-(1-&gt;2)-alpha-D-Man-(1-&gt;3)-[alpha-D-Man-(1-&gt;2)-alpha-D-Man-(1-&gt;6)]-alpha-D-Man-(1-&gt;6)]-beta-D-Man-(1-&gt;4)-beta-D-GlcNAc-(1-&gt;4)-alpha-D-GlcNAc-diphospho-di-trans,poly-cis-dolichol + a di-trans,poly-cis-dolichyl phosphate + H(+)</text>
        <dbReference type="Rhea" id="RHEA:29543"/>
        <dbReference type="Rhea" id="RHEA-COMP:19498"/>
        <dbReference type="Rhea" id="RHEA-COMP:19502"/>
        <dbReference type="Rhea" id="RHEA-COMP:19512"/>
        <dbReference type="Rhea" id="RHEA-COMP:19522"/>
        <dbReference type="ChEBI" id="CHEBI:15378"/>
        <dbReference type="ChEBI" id="CHEBI:57525"/>
        <dbReference type="ChEBI" id="CHEBI:57683"/>
        <dbReference type="ChEBI" id="CHEBI:132522"/>
        <dbReference type="ChEBI" id="CHEBI:132523"/>
        <dbReference type="EC" id="2.4.1.256"/>
    </reaction>
    <physiologicalReaction direction="left-to-right" evidence="13">
        <dbReference type="Rhea" id="RHEA:29544"/>
    </physiologicalReaction>
</comment>
<evidence type="ECO:0000313" key="17">
    <source>
        <dbReference type="Proteomes" id="UP000298663"/>
    </source>
</evidence>
<keyword evidence="10 14" id="KW-1133">Transmembrane helix</keyword>
<evidence type="ECO:0000256" key="10">
    <source>
        <dbReference type="ARBA" id="ARBA00022989"/>
    </source>
</evidence>
<comment type="function">
    <text evidence="12">Dol-P-Glc:Glc(2)Man(9)GlcNAc(2)-PP-Dol alpha-1,2-glucosyltransferase that operates in the biosynthetic pathway of dolichol-linked oligosaccharides, the glycan precursors employed in protein asparagine (N)-glycosylation. The assembly of dolichol-linked oligosaccharides begins on the cytosolic side of the endoplasmic reticulum membrane and finishes in its lumen. The sequential addition of sugars to dolichol pyrophosphate produces dolichol-linked oligosaccharides containing fourteen sugars, including two GlcNAcs, nine mannoses and three glucoses. Once assembled, the oligosaccharide is transferred from the lipid to nascent proteins by oligosaccharyltransferases. In the lumen of the endoplasmic reticulum, adds the third and last glucose residue from dolichyl phosphate glucose (Dol-P-Glc) onto the lipid-linked oligosaccharide intermediate Glc(2)Man(9)GlcNAc(2)-PP-Dol to produce Glc(3)Man(9)GlcNAc(2)-PP-Dol.</text>
</comment>
<reference evidence="16 17" key="1">
    <citation type="journal article" date="2015" name="Genome Biol.">
        <title>Comparative genomics of Steinernema reveals deeply conserved gene regulatory networks.</title>
        <authorList>
            <person name="Dillman A.R."/>
            <person name="Macchietto M."/>
            <person name="Porter C.F."/>
            <person name="Rogers A."/>
            <person name="Williams B."/>
            <person name="Antoshechkin I."/>
            <person name="Lee M.M."/>
            <person name="Goodwin Z."/>
            <person name="Lu X."/>
            <person name="Lewis E.E."/>
            <person name="Goodrich-Blair H."/>
            <person name="Stock S.P."/>
            <person name="Adams B.J."/>
            <person name="Sternberg P.W."/>
            <person name="Mortazavi A."/>
        </authorList>
    </citation>
    <scope>NUCLEOTIDE SEQUENCE [LARGE SCALE GENOMIC DNA]</scope>
    <source>
        <strain evidence="16 17">ALL</strain>
    </source>
</reference>
<dbReference type="STRING" id="34508.A0A4U5PB67"/>
<keyword evidence="17" id="KW-1185">Reference proteome</keyword>
<dbReference type="EMBL" id="AZBU02000002">
    <property type="protein sequence ID" value="TKR93597.1"/>
    <property type="molecule type" value="Genomic_DNA"/>
</dbReference>
<name>A0A4U5PB67_STECR</name>
<comment type="similarity">
    <text evidence="3 14">Belongs to the ALG10 glucosyltransferase family.</text>
</comment>
<evidence type="ECO:0000256" key="7">
    <source>
        <dbReference type="ARBA" id="ARBA00022679"/>
    </source>
</evidence>
<feature type="transmembrane region" description="Helical" evidence="14">
    <location>
        <begin position="303"/>
        <end position="320"/>
    </location>
</feature>
<feature type="transmembrane region" description="Helical" evidence="14">
    <location>
        <begin position="326"/>
        <end position="349"/>
    </location>
</feature>
<accession>A0A4U5PB67</accession>
<feature type="transmembrane region" description="Helical" evidence="14">
    <location>
        <begin position="118"/>
        <end position="137"/>
    </location>
</feature>
<dbReference type="Pfam" id="PF04922">
    <property type="entry name" value="DIE2_ALG10"/>
    <property type="match status" value="2"/>
</dbReference>
<dbReference type="AlphaFoldDB" id="A0A4U5PB67"/>